<reference evidence="3" key="1">
    <citation type="journal article" date="2014" name="Nat. Genet.">
        <title>A reference genome for common bean and genome-wide analysis of dual domestications.</title>
        <authorList>
            <person name="Schmutz J."/>
            <person name="McClean P.E."/>
            <person name="Mamidi S."/>
            <person name="Wu G.A."/>
            <person name="Cannon S.B."/>
            <person name="Grimwood J."/>
            <person name="Jenkins J."/>
            <person name="Shu S."/>
            <person name="Song Q."/>
            <person name="Chavarro C."/>
            <person name="Torres-Torres M."/>
            <person name="Geffroy V."/>
            <person name="Moghaddam S.M."/>
            <person name="Gao D."/>
            <person name="Abernathy B."/>
            <person name="Barry K."/>
            <person name="Blair M."/>
            <person name="Brick M.A."/>
            <person name="Chovatia M."/>
            <person name="Gepts P."/>
            <person name="Goodstein D.M."/>
            <person name="Gonzales M."/>
            <person name="Hellsten U."/>
            <person name="Hyten D.L."/>
            <person name="Jia G."/>
            <person name="Kelly J.D."/>
            <person name="Kudrna D."/>
            <person name="Lee R."/>
            <person name="Richard M.M."/>
            <person name="Miklas P.N."/>
            <person name="Osorno J.M."/>
            <person name="Rodrigues J."/>
            <person name="Thareau V."/>
            <person name="Urrea C.A."/>
            <person name="Wang M."/>
            <person name="Yu Y."/>
            <person name="Zhang M."/>
            <person name="Wing R.A."/>
            <person name="Cregan P.B."/>
            <person name="Rokhsar D.S."/>
            <person name="Jackson S.A."/>
        </authorList>
    </citation>
    <scope>NUCLEOTIDE SEQUENCE [LARGE SCALE GENOMIC DNA]</scope>
    <source>
        <strain evidence="3">cv. G19833</strain>
    </source>
</reference>
<name>V7AHA3_PHAVU</name>
<proteinExistence type="predicted"/>
<feature type="region of interest" description="Disordered" evidence="1">
    <location>
        <begin position="65"/>
        <end position="92"/>
    </location>
</feature>
<dbReference type="Gramene" id="ESW04944">
    <property type="protein sequence ID" value="ESW04944"/>
    <property type="gene ID" value="PHAVU_011G138700g"/>
</dbReference>
<evidence type="ECO:0000313" key="3">
    <source>
        <dbReference type="Proteomes" id="UP000000226"/>
    </source>
</evidence>
<gene>
    <name evidence="2" type="ORF">PHAVU_011G138700g</name>
</gene>
<keyword evidence="3" id="KW-1185">Reference proteome</keyword>
<sequence>MDDLNPYEQSVCEFLDNLGVIFETPKILTREYRASDLKKYIEKQMVSSLSKIKLARRLKGIKAPQPSLVADDGGSSPFVVDSKDVERTTSGC</sequence>
<accession>V7AHA3</accession>
<dbReference type="AlphaFoldDB" id="V7AHA3"/>
<feature type="compositionally biased region" description="Basic and acidic residues" evidence="1">
    <location>
        <begin position="81"/>
        <end position="92"/>
    </location>
</feature>
<evidence type="ECO:0000256" key="1">
    <source>
        <dbReference type="SAM" id="MobiDB-lite"/>
    </source>
</evidence>
<protein>
    <submittedName>
        <fullName evidence="2">Uncharacterized protein</fullName>
    </submittedName>
</protein>
<evidence type="ECO:0000313" key="2">
    <source>
        <dbReference type="EMBL" id="ESW04944.1"/>
    </source>
</evidence>
<dbReference type="Proteomes" id="UP000000226">
    <property type="component" value="Chromosome 11"/>
</dbReference>
<organism evidence="2 3">
    <name type="scientific">Phaseolus vulgaris</name>
    <name type="common">Kidney bean</name>
    <name type="synonym">French bean</name>
    <dbReference type="NCBI Taxonomy" id="3885"/>
    <lineage>
        <taxon>Eukaryota</taxon>
        <taxon>Viridiplantae</taxon>
        <taxon>Streptophyta</taxon>
        <taxon>Embryophyta</taxon>
        <taxon>Tracheophyta</taxon>
        <taxon>Spermatophyta</taxon>
        <taxon>Magnoliopsida</taxon>
        <taxon>eudicotyledons</taxon>
        <taxon>Gunneridae</taxon>
        <taxon>Pentapetalae</taxon>
        <taxon>rosids</taxon>
        <taxon>fabids</taxon>
        <taxon>Fabales</taxon>
        <taxon>Fabaceae</taxon>
        <taxon>Papilionoideae</taxon>
        <taxon>50 kb inversion clade</taxon>
        <taxon>NPAAA clade</taxon>
        <taxon>indigoferoid/millettioid clade</taxon>
        <taxon>Phaseoleae</taxon>
        <taxon>Phaseolus</taxon>
    </lineage>
</organism>
<dbReference type="EMBL" id="CM002298">
    <property type="protein sequence ID" value="ESW04944.1"/>
    <property type="molecule type" value="Genomic_DNA"/>
</dbReference>